<evidence type="ECO:0000313" key="7">
    <source>
        <dbReference type="EMBL" id="CAD9621283.1"/>
    </source>
</evidence>
<accession>A0A7S2PWJ1</accession>
<dbReference type="AlphaFoldDB" id="A0A7S2PWJ1"/>
<keyword evidence="4 5" id="KW-0472">Membrane</keyword>
<feature type="signal peptide" evidence="6">
    <location>
        <begin position="1"/>
        <end position="17"/>
    </location>
</feature>
<feature type="transmembrane region" description="Helical" evidence="5">
    <location>
        <begin position="100"/>
        <end position="117"/>
    </location>
</feature>
<dbReference type="EMBL" id="HBGZ01025468">
    <property type="protein sequence ID" value="CAD9621283.1"/>
    <property type="molecule type" value="Transcribed_RNA"/>
</dbReference>
<evidence type="ECO:0000256" key="4">
    <source>
        <dbReference type="ARBA" id="ARBA00023136"/>
    </source>
</evidence>
<evidence type="ECO:0000256" key="6">
    <source>
        <dbReference type="SAM" id="SignalP"/>
    </source>
</evidence>
<evidence type="ECO:0000256" key="2">
    <source>
        <dbReference type="ARBA" id="ARBA00022692"/>
    </source>
</evidence>
<reference evidence="7" key="1">
    <citation type="submission" date="2021-01" db="EMBL/GenBank/DDBJ databases">
        <authorList>
            <person name="Corre E."/>
            <person name="Pelletier E."/>
            <person name="Niang G."/>
            <person name="Scheremetjew M."/>
            <person name="Finn R."/>
            <person name="Kale V."/>
            <person name="Holt S."/>
            <person name="Cochrane G."/>
            <person name="Meng A."/>
            <person name="Brown T."/>
            <person name="Cohen L."/>
        </authorList>
    </citation>
    <scope>NUCLEOTIDE SEQUENCE</scope>
    <source>
        <strain evidence="7">SM1012Den-03</strain>
    </source>
</reference>
<keyword evidence="6" id="KW-0732">Signal</keyword>
<dbReference type="GO" id="GO:0015095">
    <property type="term" value="F:magnesium ion transmembrane transporter activity"/>
    <property type="evidence" value="ECO:0007669"/>
    <property type="project" value="InterPro"/>
</dbReference>
<feature type="chain" id="PRO_5031554283" description="Magnesium transporter" evidence="6">
    <location>
        <begin position="18"/>
        <end position="296"/>
    </location>
</feature>
<dbReference type="InterPro" id="IPR008521">
    <property type="entry name" value="Mg_trans_NIPA"/>
</dbReference>
<dbReference type="Pfam" id="PF05653">
    <property type="entry name" value="Mg_trans_NIPA"/>
    <property type="match status" value="1"/>
</dbReference>
<dbReference type="GO" id="GO:0016020">
    <property type="term" value="C:membrane"/>
    <property type="evidence" value="ECO:0007669"/>
    <property type="project" value="UniProtKB-SubCell"/>
</dbReference>
<protein>
    <recommendedName>
        <fullName evidence="8">Magnesium transporter</fullName>
    </recommendedName>
</protein>
<keyword evidence="2 5" id="KW-0812">Transmembrane</keyword>
<sequence>MMTVALVVICSLTLSLGAAVGVNVQKLSMNREENGRKPFMQPLWLMGMAVIVVDAIGDFVFIGLAPQSMLAPLGSLSLGWNVILAPIFHRDEKVTKTTVIATAVIYVGTIISILYAATSTPSYNLERIKELAGNPYFINYLMFTLAAQGTLILHGNRKGYSMLHYTALAGSLGGETLIFAKSSSELVKNAIMKGEFDELRNIIPIMAIIMTIVTALTQLHVLNTGLAKFEALVVVPVYQTFYNAFAITGGLIFFQEYRAMSKKDTTMYSIGLMITLVGVNMLVQQRRKSVLPSHVE</sequence>
<organism evidence="7">
    <name type="scientific">Skeletonema marinoi</name>
    <dbReference type="NCBI Taxonomy" id="267567"/>
    <lineage>
        <taxon>Eukaryota</taxon>
        <taxon>Sar</taxon>
        <taxon>Stramenopiles</taxon>
        <taxon>Ochrophyta</taxon>
        <taxon>Bacillariophyta</taxon>
        <taxon>Coscinodiscophyceae</taxon>
        <taxon>Thalassiosirophycidae</taxon>
        <taxon>Thalassiosirales</taxon>
        <taxon>Skeletonemataceae</taxon>
        <taxon>Skeletonema</taxon>
        <taxon>Skeletonema marinoi-dohrnii complex</taxon>
    </lineage>
</organism>
<feature type="transmembrane region" description="Helical" evidence="5">
    <location>
        <begin position="266"/>
        <end position="283"/>
    </location>
</feature>
<feature type="transmembrane region" description="Helical" evidence="5">
    <location>
        <begin position="69"/>
        <end position="88"/>
    </location>
</feature>
<evidence type="ECO:0000256" key="3">
    <source>
        <dbReference type="ARBA" id="ARBA00022989"/>
    </source>
</evidence>
<feature type="transmembrane region" description="Helical" evidence="5">
    <location>
        <begin position="233"/>
        <end position="254"/>
    </location>
</feature>
<feature type="transmembrane region" description="Helical" evidence="5">
    <location>
        <begin position="137"/>
        <end position="156"/>
    </location>
</feature>
<evidence type="ECO:0000256" key="5">
    <source>
        <dbReference type="SAM" id="Phobius"/>
    </source>
</evidence>
<gene>
    <name evidence="7" type="ORF">SMAR0320_LOCUS18112</name>
</gene>
<evidence type="ECO:0008006" key="8">
    <source>
        <dbReference type="Google" id="ProtNLM"/>
    </source>
</evidence>
<name>A0A7S2PWJ1_9STRA</name>
<feature type="transmembrane region" description="Helical" evidence="5">
    <location>
        <begin position="43"/>
        <end position="62"/>
    </location>
</feature>
<comment type="subcellular location">
    <subcellularLocation>
        <location evidence="1">Membrane</location>
        <topology evidence="1">Multi-pass membrane protein</topology>
    </subcellularLocation>
</comment>
<dbReference type="PANTHER" id="PTHR12570:SF9">
    <property type="entry name" value="MAGNESIUM TRANSPORTER NIPA8-RELATED"/>
    <property type="match status" value="1"/>
</dbReference>
<dbReference type="PANTHER" id="PTHR12570">
    <property type="match status" value="1"/>
</dbReference>
<proteinExistence type="predicted"/>
<evidence type="ECO:0000256" key="1">
    <source>
        <dbReference type="ARBA" id="ARBA00004141"/>
    </source>
</evidence>
<keyword evidence="3 5" id="KW-1133">Transmembrane helix</keyword>
<feature type="transmembrane region" description="Helical" evidence="5">
    <location>
        <begin position="201"/>
        <end position="221"/>
    </location>
</feature>